<feature type="domain" description="N-acetyltransferase" evidence="3">
    <location>
        <begin position="13"/>
        <end position="156"/>
    </location>
</feature>
<keyword evidence="2" id="KW-0012">Acyltransferase</keyword>
<dbReference type="Pfam" id="PF13302">
    <property type="entry name" value="Acetyltransf_3"/>
    <property type="match status" value="1"/>
</dbReference>
<dbReference type="EMBL" id="LQZG01000002">
    <property type="protein sequence ID" value="OAB88036.1"/>
    <property type="molecule type" value="Genomic_DNA"/>
</dbReference>
<evidence type="ECO:0000259" key="3">
    <source>
        <dbReference type="PROSITE" id="PS51186"/>
    </source>
</evidence>
<dbReference type="PROSITE" id="PS51186">
    <property type="entry name" value="GNAT"/>
    <property type="match status" value="2"/>
</dbReference>
<dbReference type="SUPFAM" id="SSF55729">
    <property type="entry name" value="Acyl-CoA N-acyltransferases (Nat)"/>
    <property type="match status" value="1"/>
</dbReference>
<dbReference type="InterPro" id="IPR000182">
    <property type="entry name" value="GNAT_dom"/>
</dbReference>
<dbReference type="Pfam" id="PF13508">
    <property type="entry name" value="Acetyltransf_7"/>
    <property type="match status" value="1"/>
</dbReference>
<name>A0A176QEB8_9MICO</name>
<comment type="caution">
    <text evidence="4">The sequence shown here is derived from an EMBL/GenBank/DDBJ whole genome shotgun (WGS) entry which is preliminary data.</text>
</comment>
<proteinExistence type="predicted"/>
<dbReference type="STRING" id="262209.AWH69_08515"/>
<dbReference type="CDD" id="cd04301">
    <property type="entry name" value="NAT_SF"/>
    <property type="match status" value="1"/>
</dbReference>
<evidence type="ECO:0000313" key="4">
    <source>
        <dbReference type="EMBL" id="OAB88036.1"/>
    </source>
</evidence>
<gene>
    <name evidence="4" type="ORF">AWH69_08515</name>
</gene>
<dbReference type="GO" id="GO:0016747">
    <property type="term" value="F:acyltransferase activity, transferring groups other than amino-acyl groups"/>
    <property type="evidence" value="ECO:0007669"/>
    <property type="project" value="InterPro"/>
</dbReference>
<dbReference type="InterPro" id="IPR016181">
    <property type="entry name" value="Acyl_CoA_acyltransferase"/>
</dbReference>
<evidence type="ECO:0000313" key="5">
    <source>
        <dbReference type="Proteomes" id="UP000076976"/>
    </source>
</evidence>
<keyword evidence="1" id="KW-0808">Transferase</keyword>
<evidence type="ECO:0000256" key="2">
    <source>
        <dbReference type="ARBA" id="ARBA00023315"/>
    </source>
</evidence>
<protein>
    <recommendedName>
        <fullName evidence="3">N-acetyltransferase domain-containing protein</fullName>
    </recommendedName>
</protein>
<dbReference type="InterPro" id="IPR050832">
    <property type="entry name" value="Bact_Acetyltransf"/>
</dbReference>
<dbReference type="PANTHER" id="PTHR43877">
    <property type="entry name" value="AMINOALKYLPHOSPHONATE N-ACETYLTRANSFERASE-RELATED-RELATED"/>
    <property type="match status" value="1"/>
</dbReference>
<evidence type="ECO:0000256" key="1">
    <source>
        <dbReference type="ARBA" id="ARBA00022679"/>
    </source>
</evidence>
<reference evidence="4 5" key="1">
    <citation type="submission" date="2016-01" db="EMBL/GenBank/DDBJ databases">
        <title>Janibacter melonis strain CD11_4 genome sequencing and assembly.</title>
        <authorList>
            <person name="Nair G.R."/>
            <person name="Kaur G."/>
            <person name="Chander A.M."/>
            <person name="Mayilraj S."/>
        </authorList>
    </citation>
    <scope>NUCLEOTIDE SEQUENCE [LARGE SCALE GENOMIC DNA]</scope>
    <source>
        <strain evidence="4 5">CD11-4</strain>
    </source>
</reference>
<organism evidence="4 5">
    <name type="scientific">Janibacter melonis</name>
    <dbReference type="NCBI Taxonomy" id="262209"/>
    <lineage>
        <taxon>Bacteria</taxon>
        <taxon>Bacillati</taxon>
        <taxon>Actinomycetota</taxon>
        <taxon>Actinomycetes</taxon>
        <taxon>Micrococcales</taxon>
        <taxon>Intrasporangiaceae</taxon>
        <taxon>Janibacter</taxon>
    </lineage>
</organism>
<dbReference type="RefSeq" id="WP_083968622.1">
    <property type="nucleotide sequence ID" value="NZ_LQZG01000002.1"/>
</dbReference>
<keyword evidence="5" id="KW-1185">Reference proteome</keyword>
<dbReference type="Proteomes" id="UP000076976">
    <property type="component" value="Unassembled WGS sequence"/>
</dbReference>
<dbReference type="Gene3D" id="3.40.630.30">
    <property type="match status" value="2"/>
</dbReference>
<feature type="domain" description="N-acetyltransferase" evidence="3">
    <location>
        <begin position="156"/>
        <end position="323"/>
    </location>
</feature>
<dbReference type="AlphaFoldDB" id="A0A176QEB8"/>
<sequence>MTTRPTTIAGVGLALRPPRAEDADALGQLVGDVDRSHDVVADWVRRWERDGFGSWVVAVEDEPVGFVGVRPREDDIALTVRSTPAVAADGRARAALRLAVADAIEWLPDVPLRLRVAEDDPTTCAVAESSGLVHVPEDDHEARGTRWQVLESPYVRTFTSLPPRARRSLVDLWVRVNDAGGAVGFVAGAPREDVEAEVERREDGLASGHLRGVGLMTPAGDLVGAAFLRTPTTPLQAHIRSVESVMVDPQRRGASLGRHLMAGVHRAARDEGVEILTLDYRDGVGLGQFYAKVGYTEVGRQPGVIRVAPGDDRDSVLLWRRLAETPAPDQTGAPEEPERR</sequence>
<accession>A0A176QEB8</accession>